<dbReference type="EMBL" id="RPFW01000007">
    <property type="protein sequence ID" value="TVZ01048.1"/>
    <property type="molecule type" value="Genomic_DNA"/>
</dbReference>
<sequence length="145" mass="15965">MHFFLVLAVIVCVAAALLIRQSRERARNAPLRSEINTQVHFETTLGLRHTFILRDGYWQTEWGQARLTVGTDAFIISAPQALREYAFSGCQTSITRTQMQFGPVGRDWIVITGPAGGRQIQLAIMPDNLPGTWNALAATGAALTP</sequence>
<dbReference type="RefSeq" id="WP_145859318.1">
    <property type="nucleotide sequence ID" value="NZ_RPFW01000007.1"/>
</dbReference>
<reference evidence="1 2" key="1">
    <citation type="submission" date="2018-11" db="EMBL/GenBank/DDBJ databases">
        <title>Trebonia kvetii gen.nov., sp.nov., a novel acidophilic actinobacterium, and proposal of the new actinobacterial family Treboniaceae fam. nov.</title>
        <authorList>
            <person name="Rapoport D."/>
            <person name="Sagova-Mareckova M."/>
            <person name="Sedlacek I."/>
            <person name="Provaznik J."/>
            <person name="Kralova S."/>
            <person name="Pavlinic D."/>
            <person name="Benes V."/>
            <person name="Kopecky J."/>
        </authorList>
    </citation>
    <scope>NUCLEOTIDE SEQUENCE [LARGE SCALE GENOMIC DNA]</scope>
    <source>
        <strain evidence="1 2">15Tr583</strain>
    </source>
</reference>
<evidence type="ECO:0008006" key="3">
    <source>
        <dbReference type="Google" id="ProtNLM"/>
    </source>
</evidence>
<dbReference type="AlphaFoldDB" id="A0A6P2BQC0"/>
<accession>A0A6P2BQC0</accession>
<keyword evidence="2" id="KW-1185">Reference proteome</keyword>
<organism evidence="1 2">
    <name type="scientific">Trebonia kvetii</name>
    <dbReference type="NCBI Taxonomy" id="2480626"/>
    <lineage>
        <taxon>Bacteria</taxon>
        <taxon>Bacillati</taxon>
        <taxon>Actinomycetota</taxon>
        <taxon>Actinomycetes</taxon>
        <taxon>Streptosporangiales</taxon>
        <taxon>Treboniaceae</taxon>
        <taxon>Trebonia</taxon>
    </lineage>
</organism>
<evidence type="ECO:0000313" key="1">
    <source>
        <dbReference type="EMBL" id="TVZ01048.1"/>
    </source>
</evidence>
<protein>
    <recommendedName>
        <fullName evidence="3">DUF2550 family protein</fullName>
    </recommendedName>
</protein>
<evidence type="ECO:0000313" key="2">
    <source>
        <dbReference type="Proteomes" id="UP000460272"/>
    </source>
</evidence>
<gene>
    <name evidence="1" type="ORF">EAS64_32600</name>
</gene>
<comment type="caution">
    <text evidence="1">The sequence shown here is derived from an EMBL/GenBank/DDBJ whole genome shotgun (WGS) entry which is preliminary data.</text>
</comment>
<dbReference type="Proteomes" id="UP000460272">
    <property type="component" value="Unassembled WGS sequence"/>
</dbReference>
<proteinExistence type="predicted"/>
<name>A0A6P2BQC0_9ACTN</name>